<organism evidence="4 5">
    <name type="scientific">Acidiferrimicrobium australe</name>
    <dbReference type="NCBI Taxonomy" id="2664430"/>
    <lineage>
        <taxon>Bacteria</taxon>
        <taxon>Bacillati</taxon>
        <taxon>Actinomycetota</taxon>
        <taxon>Acidimicrobiia</taxon>
        <taxon>Acidimicrobiales</taxon>
        <taxon>Acidimicrobiaceae</taxon>
        <taxon>Acidiferrimicrobium</taxon>
    </lineage>
</organism>
<reference evidence="4 5" key="1">
    <citation type="submission" date="2019-11" db="EMBL/GenBank/DDBJ databases">
        <title>Acidiferrimicrobium australis gen. nov., sp. nov., an acidophilic and obligately heterotrophic, member of the Actinobacteria that catalyses dissimilatory oxido- reduction of iron isolated from metal-rich acidic water in Chile.</title>
        <authorList>
            <person name="Gonzalez D."/>
            <person name="Huber K."/>
            <person name="Hedrich S."/>
            <person name="Rojas-Villalobos C."/>
            <person name="Quatrini R."/>
            <person name="Dinamarca M.A."/>
            <person name="Schwarz A."/>
            <person name="Canales C."/>
            <person name="Nancucheo I."/>
        </authorList>
    </citation>
    <scope>NUCLEOTIDE SEQUENCE [LARGE SCALE GENOMIC DNA]</scope>
    <source>
        <strain evidence="4 5">USS-CCA1</strain>
    </source>
</reference>
<dbReference type="Gene3D" id="3.30.70.870">
    <property type="entry name" value="Elongation Factor G (Translational Gtpase), domain 3"/>
    <property type="match status" value="1"/>
</dbReference>
<dbReference type="GO" id="GO:0003746">
    <property type="term" value="F:translation elongation factor activity"/>
    <property type="evidence" value="ECO:0007669"/>
    <property type="project" value="UniProtKB-KW"/>
</dbReference>
<dbReference type="InterPro" id="IPR035647">
    <property type="entry name" value="EFG_III/V"/>
</dbReference>
<dbReference type="SUPFAM" id="SSF52540">
    <property type="entry name" value="P-loop containing nucleoside triphosphate hydrolases"/>
    <property type="match status" value="1"/>
</dbReference>
<dbReference type="CDD" id="cd16262">
    <property type="entry name" value="EFG_III"/>
    <property type="match status" value="1"/>
</dbReference>
<feature type="domain" description="Tr-type G" evidence="3">
    <location>
        <begin position="7"/>
        <end position="278"/>
    </location>
</feature>
<dbReference type="NCBIfam" id="NF009381">
    <property type="entry name" value="PRK12740.1-5"/>
    <property type="match status" value="1"/>
</dbReference>
<dbReference type="InterPro" id="IPR005225">
    <property type="entry name" value="Small_GTP-bd"/>
</dbReference>
<keyword evidence="4" id="KW-0648">Protein biosynthesis</keyword>
<dbReference type="Gene3D" id="3.40.50.300">
    <property type="entry name" value="P-loop containing nucleotide triphosphate hydrolases"/>
    <property type="match status" value="1"/>
</dbReference>
<evidence type="ECO:0000313" key="5">
    <source>
        <dbReference type="Proteomes" id="UP000437736"/>
    </source>
</evidence>
<comment type="caution">
    <text evidence="4">The sequence shown here is derived from an EMBL/GenBank/DDBJ whole genome shotgun (WGS) entry which is preliminary data.</text>
</comment>
<name>A0ABW9QTW8_9ACTN</name>
<accession>A0ABW9QTW8</accession>
<sequence length="497" mass="52820">MRSFPSSAIRNVALVGHGGAGKTSLTEALLFGAGALSRMGRVEDGTTVSDFDPEAVKHRISVSLAVAPFEWEGHKINLIDTPGYADFIGEVHAALAVADLAVFVVSAVEGVEVQTRVAWRLAAEAGIPRLVFVNKLDRERASFDRTLEQLRSAFGAGIAPLELPIGEEGAFRGVADLLTETAITYEDGKAIAGPLEEGMVPAEHEVHDALVEGIVVADDGLMERYLEGEVPSVAELEKTMARGVAEATVFPVVCGSATKRIAVDRLATFLCEIGPSPADRPPVQVSAGGGTHPVPADAGGAPLAYVFKTLVDPYVGKVSLFKVLSGTVRPDETLVNTRARSEERLHGIFGLLGKEHLELTEVVAGDIGAVAKLNGTLTNDTLAARTMPVAVPGFTVPEPVLSTAIRPRSKGDDDKLMTALHRLQDEDVTLAVRRDDETHQTVLSGMGETHLAIVLERLARKFGVEVDQEPVRVPYRETITATAEAEGKYKKQTGGHG</sequence>
<dbReference type="EMBL" id="WJHE01000427">
    <property type="protein sequence ID" value="MST32908.1"/>
    <property type="molecule type" value="Genomic_DNA"/>
</dbReference>
<dbReference type="Gene3D" id="2.40.30.10">
    <property type="entry name" value="Translation factors"/>
    <property type="match status" value="1"/>
</dbReference>
<dbReference type="SUPFAM" id="SSF50447">
    <property type="entry name" value="Translation proteins"/>
    <property type="match status" value="1"/>
</dbReference>
<dbReference type="PANTHER" id="PTHR43261:SF6">
    <property type="entry name" value="ELONGATION FACTOR G-LIKE PROTEIN"/>
    <property type="match status" value="1"/>
</dbReference>
<dbReference type="InterPro" id="IPR009022">
    <property type="entry name" value="EFG_III"/>
</dbReference>
<dbReference type="InterPro" id="IPR009000">
    <property type="entry name" value="Transl_B-barrel_sf"/>
</dbReference>
<protein>
    <submittedName>
        <fullName evidence="4">Elongation factor G</fullName>
    </submittedName>
</protein>
<evidence type="ECO:0000256" key="2">
    <source>
        <dbReference type="ARBA" id="ARBA00023134"/>
    </source>
</evidence>
<dbReference type="PANTHER" id="PTHR43261">
    <property type="entry name" value="TRANSLATION ELONGATION FACTOR G-RELATED"/>
    <property type="match status" value="1"/>
</dbReference>
<keyword evidence="1" id="KW-0547">Nucleotide-binding</keyword>
<dbReference type="Pfam" id="PF22042">
    <property type="entry name" value="EF-G_D2"/>
    <property type="match status" value="1"/>
</dbReference>
<dbReference type="InterPro" id="IPR053905">
    <property type="entry name" value="EF-G-like_DII"/>
</dbReference>
<proteinExistence type="predicted"/>
<dbReference type="PROSITE" id="PS51722">
    <property type="entry name" value="G_TR_2"/>
    <property type="match status" value="1"/>
</dbReference>
<gene>
    <name evidence="4" type="ORF">GHK86_09280</name>
</gene>
<evidence type="ECO:0000259" key="3">
    <source>
        <dbReference type="PROSITE" id="PS51722"/>
    </source>
</evidence>
<keyword evidence="2" id="KW-0342">GTP-binding</keyword>
<dbReference type="Pfam" id="PF14492">
    <property type="entry name" value="EFG_III"/>
    <property type="match status" value="1"/>
</dbReference>
<dbReference type="InterPro" id="IPR041095">
    <property type="entry name" value="EFG_II"/>
</dbReference>
<dbReference type="NCBIfam" id="TIGR00231">
    <property type="entry name" value="small_GTP"/>
    <property type="match status" value="1"/>
</dbReference>
<evidence type="ECO:0000313" key="4">
    <source>
        <dbReference type="EMBL" id="MST32908.1"/>
    </source>
</evidence>
<dbReference type="SUPFAM" id="SSF54980">
    <property type="entry name" value="EF-G C-terminal domain-like"/>
    <property type="match status" value="1"/>
</dbReference>
<dbReference type="CDD" id="cd04170">
    <property type="entry name" value="EF-G_bact"/>
    <property type="match status" value="1"/>
</dbReference>
<keyword evidence="5" id="KW-1185">Reference proteome</keyword>
<dbReference type="Pfam" id="PF00009">
    <property type="entry name" value="GTP_EFTU"/>
    <property type="match status" value="1"/>
</dbReference>
<keyword evidence="4" id="KW-0251">Elongation factor</keyword>
<evidence type="ECO:0000256" key="1">
    <source>
        <dbReference type="ARBA" id="ARBA00022741"/>
    </source>
</evidence>
<dbReference type="Proteomes" id="UP000437736">
    <property type="component" value="Unassembled WGS sequence"/>
</dbReference>
<feature type="non-terminal residue" evidence="4">
    <location>
        <position position="497"/>
    </location>
</feature>
<dbReference type="InterPro" id="IPR000795">
    <property type="entry name" value="T_Tr_GTP-bd_dom"/>
</dbReference>
<dbReference type="PRINTS" id="PR00315">
    <property type="entry name" value="ELONGATNFCT"/>
</dbReference>
<dbReference type="InterPro" id="IPR027417">
    <property type="entry name" value="P-loop_NTPase"/>
</dbReference>